<gene>
    <name evidence="6" type="ORF">Agabi119p4_10343</name>
</gene>
<protein>
    <recommendedName>
        <fullName evidence="5">MYND-type domain-containing protein</fullName>
    </recommendedName>
</protein>
<dbReference type="Gene3D" id="6.10.140.2220">
    <property type="match status" value="1"/>
</dbReference>
<evidence type="ECO:0000256" key="4">
    <source>
        <dbReference type="PROSITE-ProRule" id="PRU00134"/>
    </source>
</evidence>
<dbReference type="SUPFAM" id="SSF144232">
    <property type="entry name" value="HIT/MYND zinc finger-like"/>
    <property type="match status" value="1"/>
</dbReference>
<dbReference type="PROSITE" id="PS01360">
    <property type="entry name" value="ZF_MYND_1"/>
    <property type="match status" value="1"/>
</dbReference>
<dbReference type="AlphaFoldDB" id="A0A8H7C1D3"/>
<dbReference type="InterPro" id="IPR002893">
    <property type="entry name" value="Znf_MYND"/>
</dbReference>
<dbReference type="Pfam" id="PF01753">
    <property type="entry name" value="zf-MYND"/>
    <property type="match status" value="1"/>
</dbReference>
<dbReference type="GO" id="GO:0008270">
    <property type="term" value="F:zinc ion binding"/>
    <property type="evidence" value="ECO:0007669"/>
    <property type="project" value="UniProtKB-KW"/>
</dbReference>
<evidence type="ECO:0000256" key="1">
    <source>
        <dbReference type="ARBA" id="ARBA00022723"/>
    </source>
</evidence>
<evidence type="ECO:0000313" key="7">
    <source>
        <dbReference type="Proteomes" id="UP000629468"/>
    </source>
</evidence>
<evidence type="ECO:0000256" key="2">
    <source>
        <dbReference type="ARBA" id="ARBA00022771"/>
    </source>
</evidence>
<proteinExistence type="predicted"/>
<evidence type="ECO:0000256" key="3">
    <source>
        <dbReference type="ARBA" id="ARBA00022833"/>
    </source>
</evidence>
<keyword evidence="1" id="KW-0479">Metal-binding</keyword>
<keyword evidence="3" id="KW-0862">Zinc</keyword>
<organism evidence="6 7">
    <name type="scientific">Agaricus bisporus var. burnettii</name>
    <dbReference type="NCBI Taxonomy" id="192524"/>
    <lineage>
        <taxon>Eukaryota</taxon>
        <taxon>Fungi</taxon>
        <taxon>Dikarya</taxon>
        <taxon>Basidiomycota</taxon>
        <taxon>Agaricomycotina</taxon>
        <taxon>Agaricomycetes</taxon>
        <taxon>Agaricomycetidae</taxon>
        <taxon>Agaricales</taxon>
        <taxon>Agaricineae</taxon>
        <taxon>Agaricaceae</taxon>
        <taxon>Agaricus</taxon>
    </lineage>
</organism>
<dbReference type="Proteomes" id="UP000629468">
    <property type="component" value="Unassembled WGS sequence"/>
</dbReference>
<accession>A0A8H7C1D3</accession>
<sequence>MSSPDDSDIPEELRASFQRMMRGVKGMPNGNPAKLREIMTGLYNGTLDISEMPGPTGRNREISVPIQKLDKCGVCFQTTSLRLCNSCASAIYCSRECQRADWRDHKRFCSQTQQINLKVFYPLIAYLFDTLRRQVPKSLDSFPKNIDPYILSVYEGFGIRKEPRPLSHPALSQRIIRATMPGPRRATESENTQHHTVVLGDTYNLQISQIPDAAKLAKWWRGKTWADAMRFYVHVVRETDILEVTVAVSLLLLSEVYSTRLSKPRSTDDSGKPISEWEPRSGYRLEFGRSPVSDFGICKGRIQGKANRVQTWTYYHPQPNTRTTVLDSDNHYWMYFRTIKGEEITLDCCSFAYGMTGCVDASPCLTALSEVFRDWGSTRTPAYFHPSNVQEESHMLIEEQRFSVMQNTLLHGALGWEVSGARDEGQRVRLRQFIHQVQGTPCTPAQEERINDFRTHGGLLLDQILVGKCWKDWEKPSVHSRDESFDSGKLRADLFTKASKQDPEYNGKLKGLVGMFMEASGQISN</sequence>
<evidence type="ECO:0000259" key="5">
    <source>
        <dbReference type="PROSITE" id="PS50865"/>
    </source>
</evidence>
<feature type="domain" description="MYND-type" evidence="5">
    <location>
        <begin position="72"/>
        <end position="109"/>
    </location>
</feature>
<comment type="caution">
    <text evidence="6">The sequence shown here is derived from an EMBL/GenBank/DDBJ whole genome shotgun (WGS) entry which is preliminary data.</text>
</comment>
<name>A0A8H7C1D3_AGABI</name>
<dbReference type="EMBL" id="JABXXO010000014">
    <property type="protein sequence ID" value="KAF7760934.1"/>
    <property type="molecule type" value="Genomic_DNA"/>
</dbReference>
<reference evidence="6 7" key="1">
    <citation type="journal article" name="Sci. Rep.">
        <title>Telomere-to-telomere assembled and centromere annotated genomes of the two main subspecies of the button mushroom Agaricus bisporus reveal especially polymorphic chromosome ends.</title>
        <authorList>
            <person name="Sonnenberg A.S.M."/>
            <person name="Sedaghat-Telgerd N."/>
            <person name="Lavrijssen B."/>
            <person name="Ohm R.A."/>
            <person name="Hendrickx P.M."/>
            <person name="Scholtmeijer K."/>
            <person name="Baars J.J.P."/>
            <person name="van Peer A."/>
        </authorList>
    </citation>
    <scope>NUCLEOTIDE SEQUENCE [LARGE SCALE GENOMIC DNA]</scope>
    <source>
        <strain evidence="6 7">H119_p4</strain>
    </source>
</reference>
<keyword evidence="2 4" id="KW-0863">Zinc-finger</keyword>
<evidence type="ECO:0000313" key="6">
    <source>
        <dbReference type="EMBL" id="KAF7760934.1"/>
    </source>
</evidence>
<dbReference type="PROSITE" id="PS50865">
    <property type="entry name" value="ZF_MYND_2"/>
    <property type="match status" value="1"/>
</dbReference>